<dbReference type="SUPFAM" id="SSF46689">
    <property type="entry name" value="Homeodomain-like"/>
    <property type="match status" value="1"/>
</dbReference>
<feature type="domain" description="HTH tetR-type" evidence="5">
    <location>
        <begin position="7"/>
        <end position="67"/>
    </location>
</feature>
<evidence type="ECO:0000256" key="1">
    <source>
        <dbReference type="ARBA" id="ARBA00023015"/>
    </source>
</evidence>
<keyword evidence="1" id="KW-0805">Transcription regulation</keyword>
<gene>
    <name evidence="6" type="ORF">SFC79_14245</name>
</gene>
<accession>A0ABU5KDK7</accession>
<dbReference type="PANTHER" id="PTHR47506">
    <property type="entry name" value="TRANSCRIPTIONAL REGULATORY PROTEIN"/>
    <property type="match status" value="1"/>
</dbReference>
<proteinExistence type="predicted"/>
<keyword evidence="3" id="KW-0804">Transcription</keyword>
<dbReference type="PANTHER" id="PTHR47506:SF1">
    <property type="entry name" value="HTH-TYPE TRANSCRIPTIONAL REGULATOR YJDC"/>
    <property type="match status" value="1"/>
</dbReference>
<dbReference type="SUPFAM" id="SSF48498">
    <property type="entry name" value="Tetracyclin repressor-like, C-terminal domain"/>
    <property type="match status" value="1"/>
</dbReference>
<sequence>MAGRPRSFDREAALAVAVREFWRAGFDRTSVATLTAAMGVTPPSLYAAFGDKVRLFDEASTVYFERTREAVERALALPSAHDAVAQVLRDTARAHTGAGTPPGCLMLTEPRLDAQREVLRQRLEDRLEQGVRDGDLPPGTDAGHLASFVVAVLRGMSGCARDGGTTEDLLGIAETALAALPAPVGPHDAGASAGE</sequence>
<dbReference type="InterPro" id="IPR001647">
    <property type="entry name" value="HTH_TetR"/>
</dbReference>
<evidence type="ECO:0000256" key="3">
    <source>
        <dbReference type="ARBA" id="ARBA00023163"/>
    </source>
</evidence>
<evidence type="ECO:0000256" key="4">
    <source>
        <dbReference type="PROSITE-ProRule" id="PRU00335"/>
    </source>
</evidence>
<evidence type="ECO:0000256" key="2">
    <source>
        <dbReference type="ARBA" id="ARBA00023125"/>
    </source>
</evidence>
<dbReference type="PROSITE" id="PS01081">
    <property type="entry name" value="HTH_TETR_1"/>
    <property type="match status" value="1"/>
</dbReference>
<dbReference type="InterPro" id="IPR009057">
    <property type="entry name" value="Homeodomain-like_sf"/>
</dbReference>
<keyword evidence="7" id="KW-1185">Reference proteome</keyword>
<dbReference type="Gene3D" id="1.10.10.60">
    <property type="entry name" value="Homeodomain-like"/>
    <property type="match status" value="1"/>
</dbReference>
<name>A0ABU5KDK7_9ACTN</name>
<dbReference type="EMBL" id="JAXQPW010000006">
    <property type="protein sequence ID" value="MDZ5662933.1"/>
    <property type="molecule type" value="Genomic_DNA"/>
</dbReference>
<dbReference type="PROSITE" id="PS50977">
    <property type="entry name" value="HTH_TETR_2"/>
    <property type="match status" value="1"/>
</dbReference>
<organism evidence="6 7">
    <name type="scientific">Nocardioides renjunii</name>
    <dbReference type="NCBI Taxonomy" id="3095075"/>
    <lineage>
        <taxon>Bacteria</taxon>
        <taxon>Bacillati</taxon>
        <taxon>Actinomycetota</taxon>
        <taxon>Actinomycetes</taxon>
        <taxon>Propionibacteriales</taxon>
        <taxon>Nocardioidaceae</taxon>
        <taxon>Nocardioides</taxon>
    </lineage>
</organism>
<dbReference type="Proteomes" id="UP001291999">
    <property type="component" value="Unassembled WGS sequence"/>
</dbReference>
<reference evidence="6 7" key="1">
    <citation type="submission" date="2023-11" db="EMBL/GenBank/DDBJ databases">
        <title>Novel species in genus Nocardioides.</title>
        <authorList>
            <person name="Zhou H."/>
        </authorList>
    </citation>
    <scope>NUCLEOTIDE SEQUENCE [LARGE SCALE GENOMIC DNA]</scope>
    <source>
        <strain evidence="6 7">S-58</strain>
    </source>
</reference>
<protein>
    <submittedName>
        <fullName evidence="6">TetR/AcrR family transcriptional regulator</fullName>
    </submittedName>
</protein>
<dbReference type="InterPro" id="IPR023772">
    <property type="entry name" value="DNA-bd_HTH_TetR-type_CS"/>
</dbReference>
<keyword evidence="2 4" id="KW-0238">DNA-binding</keyword>
<dbReference type="Gene3D" id="1.10.357.10">
    <property type="entry name" value="Tetracycline Repressor, domain 2"/>
    <property type="match status" value="1"/>
</dbReference>
<feature type="DNA-binding region" description="H-T-H motif" evidence="4">
    <location>
        <begin position="30"/>
        <end position="49"/>
    </location>
</feature>
<dbReference type="RefSeq" id="WP_322424861.1">
    <property type="nucleotide sequence ID" value="NZ_JAXQPW010000006.1"/>
</dbReference>
<evidence type="ECO:0000259" key="5">
    <source>
        <dbReference type="PROSITE" id="PS50977"/>
    </source>
</evidence>
<evidence type="ECO:0000313" key="7">
    <source>
        <dbReference type="Proteomes" id="UP001291999"/>
    </source>
</evidence>
<dbReference type="Pfam" id="PF00440">
    <property type="entry name" value="TetR_N"/>
    <property type="match status" value="1"/>
</dbReference>
<dbReference type="InterPro" id="IPR036271">
    <property type="entry name" value="Tet_transcr_reg_TetR-rel_C_sf"/>
</dbReference>
<comment type="caution">
    <text evidence="6">The sequence shown here is derived from an EMBL/GenBank/DDBJ whole genome shotgun (WGS) entry which is preliminary data.</text>
</comment>
<evidence type="ECO:0000313" key="6">
    <source>
        <dbReference type="EMBL" id="MDZ5662933.1"/>
    </source>
</evidence>